<proteinExistence type="predicted"/>
<evidence type="ECO:0000313" key="2">
    <source>
        <dbReference type="EMBL" id="KAK7504782.1"/>
    </source>
</evidence>
<dbReference type="AlphaFoldDB" id="A0ABD0LZ46"/>
<sequence>MVLPADIFMLRLKKKPTPASPFTDVFRRRRQRSPCLLPSWMKKRPRGWWMVGSVLALFSVHSPQGPTNSEARSGLNQYLDNS</sequence>
<dbReference type="EMBL" id="JACVVK020000013">
    <property type="protein sequence ID" value="KAK7504782.1"/>
    <property type="molecule type" value="Genomic_DNA"/>
</dbReference>
<accession>A0ABD0LZ46</accession>
<reference evidence="2 3" key="1">
    <citation type="journal article" date="2023" name="Sci. Data">
        <title>Genome assembly of the Korean intertidal mud-creeper Batillaria attramentaria.</title>
        <authorList>
            <person name="Patra A.K."/>
            <person name="Ho P.T."/>
            <person name="Jun S."/>
            <person name="Lee S.J."/>
            <person name="Kim Y."/>
            <person name="Won Y.J."/>
        </authorList>
    </citation>
    <scope>NUCLEOTIDE SEQUENCE [LARGE SCALE GENOMIC DNA]</scope>
    <source>
        <strain evidence="2">Wonlab-2016</strain>
    </source>
</reference>
<evidence type="ECO:0000313" key="3">
    <source>
        <dbReference type="Proteomes" id="UP001519460"/>
    </source>
</evidence>
<evidence type="ECO:0000256" key="1">
    <source>
        <dbReference type="SAM" id="MobiDB-lite"/>
    </source>
</evidence>
<protein>
    <submittedName>
        <fullName evidence="2">Uncharacterized protein</fullName>
    </submittedName>
</protein>
<dbReference type="Proteomes" id="UP001519460">
    <property type="component" value="Unassembled WGS sequence"/>
</dbReference>
<organism evidence="2 3">
    <name type="scientific">Batillaria attramentaria</name>
    <dbReference type="NCBI Taxonomy" id="370345"/>
    <lineage>
        <taxon>Eukaryota</taxon>
        <taxon>Metazoa</taxon>
        <taxon>Spiralia</taxon>
        <taxon>Lophotrochozoa</taxon>
        <taxon>Mollusca</taxon>
        <taxon>Gastropoda</taxon>
        <taxon>Caenogastropoda</taxon>
        <taxon>Sorbeoconcha</taxon>
        <taxon>Cerithioidea</taxon>
        <taxon>Batillariidae</taxon>
        <taxon>Batillaria</taxon>
    </lineage>
</organism>
<gene>
    <name evidence="2" type="ORF">BaRGS_00003810</name>
</gene>
<keyword evidence="3" id="KW-1185">Reference proteome</keyword>
<name>A0ABD0LZ46_9CAEN</name>
<feature type="region of interest" description="Disordered" evidence="1">
    <location>
        <begin position="63"/>
        <end position="82"/>
    </location>
</feature>
<comment type="caution">
    <text evidence="2">The sequence shown here is derived from an EMBL/GenBank/DDBJ whole genome shotgun (WGS) entry which is preliminary data.</text>
</comment>